<protein>
    <submittedName>
        <fullName evidence="3">Uncharacterized protein DUF1080</fullName>
    </submittedName>
</protein>
<evidence type="ECO:0000259" key="2">
    <source>
        <dbReference type="Pfam" id="PF06439"/>
    </source>
</evidence>
<reference evidence="3 4" key="1">
    <citation type="journal article" date="2013" name="Stand. Genomic Sci.">
        <title>Genomic Encyclopedia of Type Strains, Phase I: The one thousand microbial genomes (KMG-I) project.</title>
        <authorList>
            <person name="Kyrpides N.C."/>
            <person name="Woyke T."/>
            <person name="Eisen J.A."/>
            <person name="Garrity G."/>
            <person name="Lilburn T.G."/>
            <person name="Beck B.J."/>
            <person name="Whitman W.B."/>
            <person name="Hugenholtz P."/>
            <person name="Klenk H.P."/>
        </authorList>
    </citation>
    <scope>NUCLEOTIDE SEQUENCE [LARGE SCALE GENOMIC DNA]</scope>
    <source>
        <strain evidence="3 4">DSM 13484</strain>
    </source>
</reference>
<organism evidence="3 4">
    <name type="scientific">Chitinophaga japonensis</name>
    <name type="common">Flexibacter japonensis</name>
    <dbReference type="NCBI Taxonomy" id="104662"/>
    <lineage>
        <taxon>Bacteria</taxon>
        <taxon>Pseudomonadati</taxon>
        <taxon>Bacteroidota</taxon>
        <taxon>Chitinophagia</taxon>
        <taxon>Chitinophagales</taxon>
        <taxon>Chitinophagaceae</taxon>
        <taxon>Chitinophaga</taxon>
    </lineage>
</organism>
<dbReference type="GO" id="GO:0016787">
    <property type="term" value="F:hydrolase activity"/>
    <property type="evidence" value="ECO:0007669"/>
    <property type="project" value="InterPro"/>
</dbReference>
<keyword evidence="4" id="KW-1185">Reference proteome</keyword>
<feature type="domain" description="3-keto-alpha-glucoside-1,2-lyase/3-keto-2-hydroxy-glucal hydratase" evidence="2">
    <location>
        <begin position="37"/>
        <end position="239"/>
    </location>
</feature>
<dbReference type="AlphaFoldDB" id="A0A562TC23"/>
<evidence type="ECO:0000313" key="4">
    <source>
        <dbReference type="Proteomes" id="UP000316778"/>
    </source>
</evidence>
<name>A0A562TC23_CHIJA</name>
<feature type="chain" id="PRO_5022020250" evidence="1">
    <location>
        <begin position="24"/>
        <end position="241"/>
    </location>
</feature>
<evidence type="ECO:0000256" key="1">
    <source>
        <dbReference type="SAM" id="SignalP"/>
    </source>
</evidence>
<dbReference type="InterPro" id="IPR010496">
    <property type="entry name" value="AL/BT2_dom"/>
</dbReference>
<gene>
    <name evidence="3" type="ORF">LX66_0463</name>
</gene>
<evidence type="ECO:0000313" key="3">
    <source>
        <dbReference type="EMBL" id="TWI91101.1"/>
    </source>
</evidence>
<dbReference type="Gene3D" id="2.60.120.560">
    <property type="entry name" value="Exo-inulinase, domain 1"/>
    <property type="match status" value="1"/>
</dbReference>
<sequence>MIRSIISSALITGALITTSVATAQQVNKLTPKEEKAGWKLLFDGKTTNGWHTYLQDNVSPAWKVVDGALELDPEAKKSGAHGGDLVTDGEYENYELALQWKISEGGNSGIIFGVHEDPKFKQTYLTGPEMQVLDDAKHPDGKITKHNSGDLYDMKKSAKNAVKPVGEWNQVKIRKKDGLLTFWLNGVQTVSVMMGSDEWKQLLANSKFKTWEGFGVYSKGHIALQDHGNKVWYRDIKIREL</sequence>
<accession>A0A562TC23</accession>
<dbReference type="Proteomes" id="UP000316778">
    <property type="component" value="Unassembled WGS sequence"/>
</dbReference>
<keyword evidence="1" id="KW-0732">Signal</keyword>
<dbReference type="RefSeq" id="WP_244620262.1">
    <property type="nucleotide sequence ID" value="NZ_BAAAFY010000001.1"/>
</dbReference>
<dbReference type="EMBL" id="VLLG01000002">
    <property type="protein sequence ID" value="TWI91101.1"/>
    <property type="molecule type" value="Genomic_DNA"/>
</dbReference>
<feature type="signal peptide" evidence="1">
    <location>
        <begin position="1"/>
        <end position="23"/>
    </location>
</feature>
<comment type="caution">
    <text evidence="3">The sequence shown here is derived from an EMBL/GenBank/DDBJ whole genome shotgun (WGS) entry which is preliminary data.</text>
</comment>
<dbReference type="Pfam" id="PF06439">
    <property type="entry name" value="3keto-disac_hyd"/>
    <property type="match status" value="1"/>
</dbReference>
<proteinExistence type="predicted"/>